<dbReference type="Pfam" id="PF13020">
    <property type="entry name" value="NOV_C"/>
    <property type="match status" value="1"/>
</dbReference>
<keyword evidence="4" id="KW-0808">Transferase</keyword>
<dbReference type="InterPro" id="IPR036890">
    <property type="entry name" value="HATPase_C_sf"/>
</dbReference>
<dbReference type="Pfam" id="PF25794">
    <property type="entry name" value="SACS"/>
    <property type="match status" value="1"/>
</dbReference>
<dbReference type="SUPFAM" id="SSF55874">
    <property type="entry name" value="ATPase domain of HSP90 chaperone/DNA topoisomerase II/histidine kinase"/>
    <property type="match status" value="1"/>
</dbReference>
<dbReference type="PANTHER" id="PTHR32387">
    <property type="entry name" value="WU:FJ29H11"/>
    <property type="match status" value="1"/>
</dbReference>
<gene>
    <name evidence="4" type="ORF">Adt_30735</name>
</gene>
<feature type="region of interest" description="Disordered" evidence="1">
    <location>
        <begin position="269"/>
        <end position="292"/>
    </location>
</feature>
<feature type="domain" description="Sacsin/Nov" evidence="3">
    <location>
        <begin position="1094"/>
        <end position="1158"/>
    </location>
</feature>
<evidence type="ECO:0000259" key="3">
    <source>
        <dbReference type="Pfam" id="PF25794"/>
    </source>
</evidence>
<sequence length="2611" mass="293631">MNRKGKSQSFRHGGAWRPPAQPPEHGRFFPQQVRPPYRASTSKNGALERIDKAVVKARRDIIAAGENVSTWNVSQAALLTLEVDSWESLGFRMQHVPSLYSLMYTEGKIIAFIHCFVGVRKVTSLYDLELAICENEGIEQFEELELGPLLKHPLVIHYFSLSSDVTEVFQIKSEDIIAYLHKFVDTCRGKEVKIDELLDFIASKRSVTSREMLQVRIQSLGMHIAHVKRIKRSEHTMLKNCPGKKSAKKGSAKLFSSENEIFVGDHMRYVSSSDDGDSNGNEYENNQDRSDALSHAKCSMENINSRDQVSSGPCQSEIEEEGHPAASEILRHSTNDEPSRRKSKFERISCSDLSSPKVSKKVRMFITTWKERCLQNNANEVLEMMIHSNKSAKAKAKAKANSKAKAKEKHVKSFFATNNGFALLYLAVTSVKCGMWDTMLDTSKAFHQQEVASTISENFSNNMSGKVEPAEKDVPLLDKMNVKHENGITVEDIMKTVTAHFDLDADILGYTNQPREKIRLFLRKLYKCESWLIEHFAVKDFESLGYGEFLMFIDKYINLLPHALQKCLIDDPIEKASVEAYLLPLQLTVLLSQASSNMWENENIGIQNISELLIRQFPLVCFKIVQSESVINFVDIRKSECNLSSGCVIFSATLSGMPHFGGDSSAQNEKNLSETSRSEIKSYCKAGILGVVTTKDAIEVLCRAPMLADLELWSHWNLVFAPSLGPFLQWLLNDVNTREFMCLVTKGGKVIRLDHSATVESFLEVFLCGSSFETAVKLLSLISLYGGERNVPVSLLKCHAQKAFEVLLKNSWEMELRDEQHFLAHGKMLDRQLLLSDDKSNCSSRSMKTGVIANDPVSMASFFVLNCLGYLPIEFCSFAADILLAGLQCFVRNAPSTILSECEKIEQRLMLHEVGISLNVVEWISDYHLFNSSTAPNTSISSQSSRLKAASSGFSLTSNMLNSCSSGGKMIISDQVNTHAEDCVEVNEVGNFAEISMDNLAVDSTWSLSKLDTNSDPARIIETIRLEEFGLDPSLSAMETRMLKKQHARLGRALHCLSHELYSQDSHFLLELVQNADDNIYPGNVEPTLVFILQEEGIIVLNNEHGFSAENIRALCDVGNSTKKTHLGYIGKKGIGFKSVFRVTDTPEIHSGGFHIRFDITEGQIGFILPTVVPPCNVDLYARLVTADADQINLHLWNTCIVLPFRSKLLEEFALNNIVSMFSDLHPSLLLFLRRLQCIKFRNMLDDTLIVMKKEVVGNGIVKVYVGEEKMTWFVVSQKLQADVFRPDVRTTEISIAFTLWETENGDYIPHLDQQPVFAFLPLRTYGFKFILQGDFVLPSSREEVDGNSPWNQWLMSEFPGLFVGAERSFCDLPCFRGSPGKAVSAFMNFVPLQGDVHGFFSSLPRMIISKLRVSNCLILEGDENVWVPPCKVLRSWTEQDRALLPDSLLREHLGLGFLDKDIVLSDSLARALGVEDYGPKVLLQIISSLCCSKNGIKSMSLIWLSSWLNAIYVISSHSSGKTSLNSGAGLDLLVNLRKIPFIPLSDGKYSSVDEGTIWLHSDALSARAVDDYSQQAFPILSAKLRTVSPALLSAAAAAETSCFDTFSVENVTRMLYRIGVQRLSAHEIVKVHILPAISGDRDTWVEDLMTEYLSFVMFHLQSSCPSCCAERASIITELCSKVPILTNHGYKRPIEVPIHFSKDFGNTIDLNKLFSGMDVKWHEVDSIYLNHSVTKSVSGGMLEWRSFFQDLGITDFVRIVQVEKNVVNVSEDTGKMLNGDMLSTGSVVIDWESEELVHLLEQLSSKGDREKCSYLLEILNTLWDTCFSDKVTGYCCDVSGERKPFKSSLISMLHNFRWINSSIDNELQFPKDVFHDCEAVRSILGASAPYAVPKVSEKMLRDIEFKTQVTLYDMLSVLKVWRRSTSPFKASILQMSRWYSRIWKEMATSTLKIIEDLSSGPFIFVPCLSVSSFEDTVPGVFMSVQEVHWHDSIVSMNQAELFRPKYDSDVPHHPFSKALCNVYPDLHDFFVKECGVNEIPPLCSYLEILLRLSTIMLPSQAAREVFQVFVMWADGLQSGSLCSGDVEYLKDCLLRKEYAVLPTAQDKWVSLHPSFGLVCWCDDDTLREEFKNCNDIVFLYFSELTDEEKQVPKERISTLMQRLGIPSLSEVITREAIYYGPTDSTFIASLVEWVLPYAQRYIYNAHPDKYFQLKQSGFQNPRCLRIIVVEKLFYRNVLKGSHVASKRRSECSCLLQGNILYATRESDYHSLFMELSRLLYGGNPELHFANFLHVITIMAESGSTEEKMEIFILNSQKVPKLPAEESAWSLWTVPSSAENDEALMQHRMFTAIDETNSMKFKKKTGINSNWPPVGWKTAPRFNFASVNQSETQAAWILPTTKNHDLEGTSAQRDFSVHTECSMEGDRVPSASVADSLEAEASEYLSDHVSNIVTPDMSMELDSVGAFNSCERDQLSFGTTNAQQALLTGRIGELEAFKYFVGKAGKTSVKWVNEVDETGLPYDIVIGGEEESKEYIEVKSTKSAKDWFAISVKEWQFAVDKGESFSIARIVLTGKKLATVTIYKNPVRLCQFGELQLVVLIPKQESSSIIS</sequence>
<protein>
    <submittedName>
        <fullName evidence="4">Histidine kinase</fullName>
    </submittedName>
</protein>
<dbReference type="InterPro" id="IPR052957">
    <property type="entry name" value="Auxin_embryo_med"/>
</dbReference>
<evidence type="ECO:0000256" key="1">
    <source>
        <dbReference type="SAM" id="MobiDB-lite"/>
    </source>
</evidence>
<feature type="domain" description="Protein NO VEIN C-terminal" evidence="2">
    <location>
        <begin position="2493"/>
        <end position="2576"/>
    </location>
</feature>
<comment type="caution">
    <text evidence="4">The sequence shown here is derived from an EMBL/GenBank/DDBJ whole genome shotgun (WGS) entry which is preliminary data.</text>
</comment>
<feature type="compositionally biased region" description="Polar residues" evidence="1">
    <location>
        <begin position="304"/>
        <end position="314"/>
    </location>
</feature>
<evidence type="ECO:0000259" key="2">
    <source>
        <dbReference type="Pfam" id="PF13020"/>
    </source>
</evidence>
<accession>A0ABD1RFK0</accession>
<dbReference type="PANTHER" id="PTHR32387:SF0">
    <property type="entry name" value="PROTEIN NO VEIN"/>
    <property type="match status" value="1"/>
</dbReference>
<proteinExistence type="predicted"/>
<keyword evidence="5" id="KW-1185">Reference proteome</keyword>
<dbReference type="InterPro" id="IPR024975">
    <property type="entry name" value="NOV_C"/>
</dbReference>
<reference evidence="5" key="1">
    <citation type="submission" date="2024-07" db="EMBL/GenBank/DDBJ databases">
        <title>Two chromosome-level genome assemblies of Korean endemic species Abeliophyllum distichum and Forsythia ovata (Oleaceae).</title>
        <authorList>
            <person name="Jang H."/>
        </authorList>
    </citation>
    <scope>NUCLEOTIDE SEQUENCE [LARGE SCALE GENOMIC DNA]</scope>
</reference>
<dbReference type="Proteomes" id="UP001604336">
    <property type="component" value="Unassembled WGS sequence"/>
</dbReference>
<dbReference type="Gene3D" id="3.30.565.10">
    <property type="entry name" value="Histidine kinase-like ATPase, C-terminal domain"/>
    <property type="match status" value="1"/>
</dbReference>
<organism evidence="4 5">
    <name type="scientific">Abeliophyllum distichum</name>
    <dbReference type="NCBI Taxonomy" id="126358"/>
    <lineage>
        <taxon>Eukaryota</taxon>
        <taxon>Viridiplantae</taxon>
        <taxon>Streptophyta</taxon>
        <taxon>Embryophyta</taxon>
        <taxon>Tracheophyta</taxon>
        <taxon>Spermatophyta</taxon>
        <taxon>Magnoliopsida</taxon>
        <taxon>eudicotyledons</taxon>
        <taxon>Gunneridae</taxon>
        <taxon>Pentapetalae</taxon>
        <taxon>asterids</taxon>
        <taxon>lamiids</taxon>
        <taxon>Lamiales</taxon>
        <taxon>Oleaceae</taxon>
        <taxon>Forsythieae</taxon>
        <taxon>Abeliophyllum</taxon>
    </lineage>
</organism>
<name>A0ABD1RFK0_9LAMI</name>
<dbReference type="EMBL" id="JBFOLK010000009">
    <property type="protein sequence ID" value="KAL2485979.1"/>
    <property type="molecule type" value="Genomic_DNA"/>
</dbReference>
<evidence type="ECO:0000313" key="4">
    <source>
        <dbReference type="EMBL" id="KAL2485979.1"/>
    </source>
</evidence>
<dbReference type="NCBIfam" id="NF047352">
    <property type="entry name" value="P_loop_sacsin"/>
    <property type="match status" value="1"/>
</dbReference>
<feature type="region of interest" description="Disordered" evidence="1">
    <location>
        <begin position="1"/>
        <end position="43"/>
    </location>
</feature>
<evidence type="ECO:0000313" key="5">
    <source>
        <dbReference type="Proteomes" id="UP001604336"/>
    </source>
</evidence>
<feature type="region of interest" description="Disordered" evidence="1">
    <location>
        <begin position="304"/>
        <end position="323"/>
    </location>
</feature>
<dbReference type="GO" id="GO:0016301">
    <property type="term" value="F:kinase activity"/>
    <property type="evidence" value="ECO:0007669"/>
    <property type="project" value="UniProtKB-KW"/>
</dbReference>
<dbReference type="InterPro" id="IPR058210">
    <property type="entry name" value="SACS/Nov_dom"/>
</dbReference>
<keyword evidence="4" id="KW-0418">Kinase</keyword>